<dbReference type="AlphaFoldDB" id="A0A836YV26"/>
<dbReference type="Proteomes" id="UP000026921">
    <property type="component" value="Unassembled WGS sequence"/>
</dbReference>
<accession>A0A836YV26</accession>
<proteinExistence type="predicted"/>
<evidence type="ECO:0000313" key="3">
    <source>
        <dbReference type="Proteomes" id="UP000026921"/>
    </source>
</evidence>
<dbReference type="InterPro" id="IPR001387">
    <property type="entry name" value="Cro/C1-type_HTH"/>
</dbReference>
<evidence type="ECO:0000259" key="1">
    <source>
        <dbReference type="Pfam" id="PF01381"/>
    </source>
</evidence>
<dbReference type="Pfam" id="PF01381">
    <property type="entry name" value="HTH_3"/>
    <property type="match status" value="1"/>
</dbReference>
<sequence>MDNLIKAVMRKKGELNLSTKALAENTGVSQWTLSALFRGKRIRIYKSTEKKLNDWLYTKI</sequence>
<dbReference type="RefSeq" id="WP_034534894.1">
    <property type="nucleotide sequence ID" value="NZ_AZBY01000020.1"/>
</dbReference>
<gene>
    <name evidence="2" type="ORF">LAKU_20c00140</name>
</gene>
<dbReference type="Gene3D" id="1.10.260.40">
    <property type="entry name" value="lambda repressor-like DNA-binding domains"/>
    <property type="match status" value="1"/>
</dbReference>
<comment type="caution">
    <text evidence="2">The sequence shown here is derived from an EMBL/GenBank/DDBJ whole genome shotgun (WGS) entry which is preliminary data.</text>
</comment>
<reference evidence="2 3" key="1">
    <citation type="journal article" date="2015" name="Stand. Genomic Sci.">
        <title>High quality draft genome of Lactobacillus kunkeei EFB6, isolated from a German European foulbrood outbreak of honeybees.</title>
        <authorList>
            <person name="Djukic M."/>
            <person name="Poehlein A."/>
            <person name="Strauss J."/>
            <person name="Tann F.J."/>
            <person name="Leimbach A."/>
            <person name="Hoppert M."/>
            <person name="Daniel R."/>
        </authorList>
    </citation>
    <scope>NUCLEOTIDE SEQUENCE [LARGE SCALE GENOMIC DNA]</scope>
    <source>
        <strain evidence="2 3">EFB6</strain>
    </source>
</reference>
<dbReference type="GO" id="GO:0003677">
    <property type="term" value="F:DNA binding"/>
    <property type="evidence" value="ECO:0007669"/>
    <property type="project" value="InterPro"/>
</dbReference>
<organism evidence="2 3">
    <name type="scientific">Apilactobacillus kunkeei EFB6</name>
    <dbReference type="NCBI Taxonomy" id="1419324"/>
    <lineage>
        <taxon>Bacteria</taxon>
        <taxon>Bacillati</taxon>
        <taxon>Bacillota</taxon>
        <taxon>Bacilli</taxon>
        <taxon>Lactobacillales</taxon>
        <taxon>Lactobacillaceae</taxon>
        <taxon>Apilactobacillus</taxon>
    </lineage>
</organism>
<dbReference type="SUPFAM" id="SSF47413">
    <property type="entry name" value="lambda repressor-like DNA-binding domains"/>
    <property type="match status" value="1"/>
</dbReference>
<evidence type="ECO:0000313" key="2">
    <source>
        <dbReference type="EMBL" id="KDB00569.1"/>
    </source>
</evidence>
<name>A0A836YV26_9LACO</name>
<feature type="domain" description="HTH cro/C1-type" evidence="1">
    <location>
        <begin position="10"/>
        <end position="41"/>
    </location>
</feature>
<dbReference type="InterPro" id="IPR010982">
    <property type="entry name" value="Lambda_DNA-bd_dom_sf"/>
</dbReference>
<protein>
    <recommendedName>
        <fullName evidence="1">HTH cro/C1-type domain-containing protein</fullName>
    </recommendedName>
</protein>
<dbReference type="EMBL" id="AZBY01000020">
    <property type="protein sequence ID" value="KDB00569.1"/>
    <property type="molecule type" value="Genomic_DNA"/>
</dbReference>